<dbReference type="Proteomes" id="UP001519460">
    <property type="component" value="Unassembled WGS sequence"/>
</dbReference>
<keyword evidence="2" id="KW-1185">Reference proteome</keyword>
<accession>A0ABD0M7P8</accession>
<proteinExistence type="predicted"/>
<name>A0ABD0M7P8_9CAEN</name>
<dbReference type="EMBL" id="JACVVK020000004">
    <property type="protein sequence ID" value="KAK7507198.1"/>
    <property type="molecule type" value="Genomic_DNA"/>
</dbReference>
<reference evidence="1 2" key="1">
    <citation type="journal article" date="2023" name="Sci. Data">
        <title>Genome assembly of the Korean intertidal mud-creeper Batillaria attramentaria.</title>
        <authorList>
            <person name="Patra A.K."/>
            <person name="Ho P.T."/>
            <person name="Jun S."/>
            <person name="Lee S.J."/>
            <person name="Kim Y."/>
            <person name="Won Y.J."/>
        </authorList>
    </citation>
    <scope>NUCLEOTIDE SEQUENCE [LARGE SCALE GENOMIC DNA]</scope>
    <source>
        <strain evidence="1">Wonlab-2016</strain>
    </source>
</reference>
<protein>
    <submittedName>
        <fullName evidence="1">Uncharacterized protein</fullName>
    </submittedName>
</protein>
<gene>
    <name evidence="1" type="ORF">BaRGS_00001133</name>
</gene>
<evidence type="ECO:0000313" key="2">
    <source>
        <dbReference type="Proteomes" id="UP001519460"/>
    </source>
</evidence>
<sequence length="136" mass="15413">MNSEDLGSISKLSPAPGPESDCLAIGHTGGPFVNKKSAFICSFHAELWRRHLWMRSQTHHSSAPKLMGNSRCDFVTACQRISRHPGCRRTRSSTPLSAKLHKHHQKKPRNEASLVLSARRWCTQRALKLSRNWMKT</sequence>
<comment type="caution">
    <text evidence="1">The sequence shown here is derived from an EMBL/GenBank/DDBJ whole genome shotgun (WGS) entry which is preliminary data.</text>
</comment>
<organism evidence="1 2">
    <name type="scientific">Batillaria attramentaria</name>
    <dbReference type="NCBI Taxonomy" id="370345"/>
    <lineage>
        <taxon>Eukaryota</taxon>
        <taxon>Metazoa</taxon>
        <taxon>Spiralia</taxon>
        <taxon>Lophotrochozoa</taxon>
        <taxon>Mollusca</taxon>
        <taxon>Gastropoda</taxon>
        <taxon>Caenogastropoda</taxon>
        <taxon>Sorbeoconcha</taxon>
        <taxon>Cerithioidea</taxon>
        <taxon>Batillariidae</taxon>
        <taxon>Batillaria</taxon>
    </lineage>
</organism>
<dbReference type="AlphaFoldDB" id="A0ABD0M7P8"/>
<evidence type="ECO:0000313" key="1">
    <source>
        <dbReference type="EMBL" id="KAK7507198.1"/>
    </source>
</evidence>